<protein>
    <submittedName>
        <fullName evidence="1">Uncharacterized protein</fullName>
    </submittedName>
</protein>
<reference evidence="1 2" key="1">
    <citation type="submission" date="2018-08" db="EMBL/GenBank/DDBJ databases">
        <title>A genome reference for cultivated species of the human gut microbiota.</title>
        <authorList>
            <person name="Zou Y."/>
            <person name="Xue W."/>
            <person name="Luo G."/>
        </authorList>
    </citation>
    <scope>NUCLEOTIDE SEQUENCE [LARGE SCALE GENOMIC DNA]</scope>
    <source>
        <strain evidence="1 2">AM25-6</strain>
    </source>
</reference>
<name>A0A3E3DUD3_9FIRM</name>
<dbReference type="RefSeq" id="WP_007048986.1">
    <property type="nucleotide sequence ID" value="NZ_CABKNJ010000005.1"/>
</dbReference>
<dbReference type="AlphaFoldDB" id="A0A3E3DUD3"/>
<dbReference type="GeneID" id="97999470"/>
<sequence length="161" mass="18234">MEEIFLKLKGKDIKIYSFTDRSVSLGDILEKCGGELTEKSGNVYKSVVFLDKINRKDKIFNLKKALNSSDLILINSSRNMGIDQMNIESISYGIDEKSTITLSSISDIEDEEPIICIQRSFNSLFGNEYEPMEIKVDNVFGIKDLETYVGVMSIKIILELD</sequence>
<dbReference type="EMBL" id="QUSM01000009">
    <property type="protein sequence ID" value="RGD72894.1"/>
    <property type="molecule type" value="Genomic_DNA"/>
</dbReference>
<comment type="caution">
    <text evidence="1">The sequence shown here is derived from an EMBL/GenBank/DDBJ whole genome shotgun (WGS) entry which is preliminary data.</text>
</comment>
<organism evidence="1 2">
    <name type="scientific">Anaerofustis stercorihominis</name>
    <dbReference type="NCBI Taxonomy" id="214853"/>
    <lineage>
        <taxon>Bacteria</taxon>
        <taxon>Bacillati</taxon>
        <taxon>Bacillota</taxon>
        <taxon>Clostridia</taxon>
        <taxon>Eubacteriales</taxon>
        <taxon>Eubacteriaceae</taxon>
        <taxon>Anaerofustis</taxon>
    </lineage>
</organism>
<evidence type="ECO:0000313" key="2">
    <source>
        <dbReference type="Proteomes" id="UP000261212"/>
    </source>
</evidence>
<accession>A0A3E3DUD3</accession>
<proteinExistence type="predicted"/>
<evidence type="ECO:0000313" key="1">
    <source>
        <dbReference type="EMBL" id="RGD72894.1"/>
    </source>
</evidence>
<dbReference type="Proteomes" id="UP000261212">
    <property type="component" value="Unassembled WGS sequence"/>
</dbReference>
<gene>
    <name evidence="1" type="ORF">DW687_11665</name>
</gene>